<proteinExistence type="inferred from homology"/>
<feature type="compositionally biased region" description="Low complexity" evidence="3">
    <location>
        <begin position="346"/>
        <end position="367"/>
    </location>
</feature>
<feature type="domain" description="DNA replication factor Cdt1 C-terminal" evidence="4">
    <location>
        <begin position="374"/>
        <end position="472"/>
    </location>
</feature>
<dbReference type="Gene3D" id="1.10.10.1420">
    <property type="entry name" value="DNA replication factor Cdt1, C-terminal WH domain"/>
    <property type="match status" value="1"/>
</dbReference>
<dbReference type="Pfam" id="PF26121">
    <property type="entry name" value="HTH_CDT1"/>
    <property type="match status" value="1"/>
</dbReference>
<accession>A0AAN6QFW0</accession>
<dbReference type="InterPro" id="IPR032054">
    <property type="entry name" value="Cdt1_C"/>
</dbReference>
<dbReference type="Proteomes" id="UP001302812">
    <property type="component" value="Unassembled WGS sequence"/>
</dbReference>
<keyword evidence="6" id="KW-1185">Reference proteome</keyword>
<reference evidence="5" key="1">
    <citation type="journal article" date="2023" name="Mol. Phylogenet. Evol.">
        <title>Genome-scale phylogeny and comparative genomics of the fungal order Sordariales.</title>
        <authorList>
            <person name="Hensen N."/>
            <person name="Bonometti L."/>
            <person name="Westerberg I."/>
            <person name="Brannstrom I.O."/>
            <person name="Guillou S."/>
            <person name="Cros-Aarteil S."/>
            <person name="Calhoun S."/>
            <person name="Haridas S."/>
            <person name="Kuo A."/>
            <person name="Mondo S."/>
            <person name="Pangilinan J."/>
            <person name="Riley R."/>
            <person name="LaButti K."/>
            <person name="Andreopoulos B."/>
            <person name="Lipzen A."/>
            <person name="Chen C."/>
            <person name="Yan M."/>
            <person name="Daum C."/>
            <person name="Ng V."/>
            <person name="Clum A."/>
            <person name="Steindorff A."/>
            <person name="Ohm R.A."/>
            <person name="Martin F."/>
            <person name="Silar P."/>
            <person name="Natvig D.O."/>
            <person name="Lalanne C."/>
            <person name="Gautier V."/>
            <person name="Ament-Velasquez S.L."/>
            <person name="Kruys A."/>
            <person name="Hutchinson M.I."/>
            <person name="Powell A.J."/>
            <person name="Barry K."/>
            <person name="Miller A.N."/>
            <person name="Grigoriev I.V."/>
            <person name="Debuchy R."/>
            <person name="Gladieux P."/>
            <person name="Hiltunen Thoren M."/>
            <person name="Johannesson H."/>
        </authorList>
    </citation>
    <scope>NUCLEOTIDE SEQUENCE</scope>
    <source>
        <strain evidence="5">CBS 508.74</strain>
    </source>
</reference>
<evidence type="ECO:0000256" key="3">
    <source>
        <dbReference type="SAM" id="MobiDB-lite"/>
    </source>
</evidence>
<gene>
    <name evidence="5" type="ORF">N656DRAFT_782955</name>
</gene>
<dbReference type="EMBL" id="MU853356">
    <property type="protein sequence ID" value="KAK4109398.1"/>
    <property type="molecule type" value="Genomic_DNA"/>
</dbReference>
<dbReference type="InterPro" id="IPR038090">
    <property type="entry name" value="Cdt1_C_WH_dom_sf"/>
</dbReference>
<comment type="similarity">
    <text evidence="1">Belongs to the Cdt1 family.</text>
</comment>
<keyword evidence="2" id="KW-0131">Cell cycle</keyword>
<name>A0AAN6QFW0_9PEZI</name>
<dbReference type="GeneID" id="89939984"/>
<dbReference type="Pfam" id="PF16679">
    <property type="entry name" value="CDT1_C"/>
    <property type="match status" value="1"/>
</dbReference>
<feature type="region of interest" description="Disordered" evidence="3">
    <location>
        <begin position="340"/>
        <end position="373"/>
    </location>
</feature>
<comment type="caution">
    <text evidence="5">The sequence shown here is derived from an EMBL/GenBank/DDBJ whole genome shotgun (WGS) entry which is preliminary data.</text>
</comment>
<evidence type="ECO:0000256" key="1">
    <source>
        <dbReference type="ARBA" id="ARBA00008356"/>
    </source>
</evidence>
<reference evidence="5" key="2">
    <citation type="submission" date="2023-05" db="EMBL/GenBank/DDBJ databases">
        <authorList>
            <consortium name="Lawrence Berkeley National Laboratory"/>
            <person name="Steindorff A."/>
            <person name="Hensen N."/>
            <person name="Bonometti L."/>
            <person name="Westerberg I."/>
            <person name="Brannstrom I.O."/>
            <person name="Guillou S."/>
            <person name="Cros-Aarteil S."/>
            <person name="Calhoun S."/>
            <person name="Haridas S."/>
            <person name="Kuo A."/>
            <person name="Mondo S."/>
            <person name="Pangilinan J."/>
            <person name="Riley R."/>
            <person name="Labutti K."/>
            <person name="Andreopoulos B."/>
            <person name="Lipzen A."/>
            <person name="Chen C."/>
            <person name="Yanf M."/>
            <person name="Daum C."/>
            <person name="Ng V."/>
            <person name="Clum A."/>
            <person name="Ohm R."/>
            <person name="Martin F."/>
            <person name="Silar P."/>
            <person name="Natvig D."/>
            <person name="Lalanne C."/>
            <person name="Gautier V."/>
            <person name="Ament-Velasquez S.L."/>
            <person name="Kruys A."/>
            <person name="Hutchinson M.I."/>
            <person name="Powell A.J."/>
            <person name="Barry K."/>
            <person name="Miller A.N."/>
            <person name="Grigoriev I.V."/>
            <person name="Debuchy R."/>
            <person name="Gladieux P."/>
            <person name="Thoren M.H."/>
            <person name="Johannesson H."/>
        </authorList>
    </citation>
    <scope>NUCLEOTIDE SEQUENCE</scope>
    <source>
        <strain evidence="5">CBS 508.74</strain>
    </source>
</reference>
<protein>
    <recommendedName>
        <fullName evidence="4">DNA replication factor Cdt1 C-terminal domain-containing protein</fullName>
    </recommendedName>
</protein>
<organism evidence="5 6">
    <name type="scientific">Canariomyces notabilis</name>
    <dbReference type="NCBI Taxonomy" id="2074819"/>
    <lineage>
        <taxon>Eukaryota</taxon>
        <taxon>Fungi</taxon>
        <taxon>Dikarya</taxon>
        <taxon>Ascomycota</taxon>
        <taxon>Pezizomycotina</taxon>
        <taxon>Sordariomycetes</taxon>
        <taxon>Sordariomycetidae</taxon>
        <taxon>Sordariales</taxon>
        <taxon>Chaetomiaceae</taxon>
        <taxon>Canariomyces</taxon>
    </lineage>
</organism>
<dbReference type="AlphaFoldDB" id="A0AAN6QFW0"/>
<sequence length="501" mass="54527">MPGVLARRTRTPRGKLSSSSKLPASTIDSFASASKLQIGKESSKKASDAAGRTSSVEIVLTSRKRKVETGVEPTSKKPCHKPGALRAEPATPVSGKKKRVTFADSENVPLTPSRVAPTPSCNRKRQFEADDTTQAEVLLERLNLQSPVCKRTKTTVDRRSPKNDFDLPLELLDLLDLHAAFLKTLSMQYAHLGTNSPIDLRTIFSSVTRTWGKRQVTLDDIQRLVGVLSWTPVKSDRAQQQQLNSPFFLSDYGRGKICVEFHPNAESGPLREHKLNMDFEANLRTLWLSRREQPSASTTLFIATLPKAAVKPCPSLAKSSRVLKNQQTIDELKTSIALKRQEKGTAKASPPATNTTNAVNTTNNAPPSDGPKLSVLDRIRLKSQSQTAGTGGPTPAELQRRAALQRAADVAAVIGMLCKATAAQARMAFTMAALQVRLRDSSRTPVSHEDGAACVRLLAAEVAPQWLRVVTVAGKENVVVQPAFQPSKAEVEERVKVLLGE</sequence>
<evidence type="ECO:0000313" key="5">
    <source>
        <dbReference type="EMBL" id="KAK4109398.1"/>
    </source>
</evidence>
<feature type="compositionally biased region" description="Polar residues" evidence="3">
    <location>
        <begin position="16"/>
        <end position="35"/>
    </location>
</feature>
<evidence type="ECO:0000256" key="2">
    <source>
        <dbReference type="ARBA" id="ARBA00023306"/>
    </source>
</evidence>
<evidence type="ECO:0000313" key="6">
    <source>
        <dbReference type="Proteomes" id="UP001302812"/>
    </source>
</evidence>
<dbReference type="RefSeq" id="XP_064666968.1">
    <property type="nucleotide sequence ID" value="XM_064815859.1"/>
</dbReference>
<feature type="region of interest" description="Disordered" evidence="3">
    <location>
        <begin position="1"/>
        <end position="98"/>
    </location>
</feature>
<evidence type="ECO:0000259" key="4">
    <source>
        <dbReference type="Pfam" id="PF16679"/>
    </source>
</evidence>